<dbReference type="InterPro" id="IPR012340">
    <property type="entry name" value="NA-bd_OB-fold"/>
</dbReference>
<sequence>MATEIPLVDYLVLGDQPHLRAHCCTTCKALYFDRRNACASCGATSFTWRSLSTTGRVRAYTIVHRASPSVKTPYVSAIVDLNDGGTVKANLVDVAADPADIEAVRDVELTTWVIDTDDDDQQAVAFGFKQIGDN</sequence>
<dbReference type="EMBL" id="HG964446">
    <property type="protein sequence ID" value="CDO88579.1"/>
    <property type="molecule type" value="Genomic_DNA"/>
</dbReference>
<dbReference type="STRING" id="47839.BN973_02948"/>
<evidence type="ECO:0000259" key="1">
    <source>
        <dbReference type="Pfam" id="PF01796"/>
    </source>
</evidence>
<reference evidence="3" key="1">
    <citation type="journal article" date="2014" name="Genome Announc.">
        <title>Draft Genome Sequence of Mycobacterium triplex DSM 44626.</title>
        <authorList>
            <person name="Sassi M."/>
            <person name="Croce O."/>
            <person name="Robert C."/>
            <person name="Raoult D."/>
            <person name="Drancourt M."/>
        </authorList>
    </citation>
    <scope>NUCLEOTIDE SEQUENCE [LARGE SCALE GENOMIC DNA]</scope>
    <source>
        <strain evidence="3">DSM 44626</strain>
    </source>
</reference>
<evidence type="ECO:0000313" key="3">
    <source>
        <dbReference type="EMBL" id="CDO88579.1"/>
    </source>
</evidence>
<dbReference type="eggNOG" id="COG1545">
    <property type="taxonomic scope" value="Bacteria"/>
</dbReference>
<dbReference type="InterPro" id="IPR002878">
    <property type="entry name" value="ChsH2_C"/>
</dbReference>
<dbReference type="InterPro" id="IPR052513">
    <property type="entry name" value="Thioester_dehydratase-like"/>
</dbReference>
<accession>A0A024JYC5</accession>
<organism evidence="3">
    <name type="scientific">Mycobacterium triplex</name>
    <dbReference type="NCBI Taxonomy" id="47839"/>
    <lineage>
        <taxon>Bacteria</taxon>
        <taxon>Bacillati</taxon>
        <taxon>Actinomycetota</taxon>
        <taxon>Actinomycetes</taxon>
        <taxon>Mycobacteriales</taxon>
        <taxon>Mycobacteriaceae</taxon>
        <taxon>Mycobacterium</taxon>
        <taxon>Mycobacterium simiae complex</taxon>
    </lineage>
</organism>
<dbReference type="PANTHER" id="PTHR34075:SF5">
    <property type="entry name" value="BLR3430 PROTEIN"/>
    <property type="match status" value="1"/>
</dbReference>
<evidence type="ECO:0000259" key="2">
    <source>
        <dbReference type="Pfam" id="PF12172"/>
    </source>
</evidence>
<reference evidence="4 5" key="3">
    <citation type="submission" date="2016-01" db="EMBL/GenBank/DDBJ databases">
        <title>The new phylogeny of the genus Mycobacterium.</title>
        <authorList>
            <person name="Tarcisio F."/>
            <person name="Conor M."/>
            <person name="Antonella G."/>
            <person name="Elisabetta G."/>
            <person name="Giulia F.S."/>
            <person name="Sara T."/>
            <person name="Anna F."/>
            <person name="Clotilde B."/>
            <person name="Roberto B."/>
            <person name="Veronica D.S."/>
            <person name="Fabio R."/>
            <person name="Monica P."/>
            <person name="Olivier J."/>
            <person name="Enrico T."/>
            <person name="Nicola S."/>
        </authorList>
    </citation>
    <scope>NUCLEOTIDE SEQUENCE [LARGE SCALE GENOMIC DNA]</scope>
    <source>
        <strain evidence="4 5">DSM 44626</strain>
    </source>
</reference>
<dbReference type="OrthoDB" id="3212161at2"/>
<dbReference type="Pfam" id="PF01796">
    <property type="entry name" value="OB_ChsH2_C"/>
    <property type="match status" value="1"/>
</dbReference>
<evidence type="ECO:0000313" key="5">
    <source>
        <dbReference type="Proteomes" id="UP000193710"/>
    </source>
</evidence>
<feature type="domain" description="ChsH2 C-terminal OB-fold" evidence="1">
    <location>
        <begin position="48"/>
        <end position="100"/>
    </location>
</feature>
<feature type="domain" description="ChsH2 rubredoxin-like zinc ribbon" evidence="2">
    <location>
        <begin position="14"/>
        <end position="46"/>
    </location>
</feature>
<gene>
    <name evidence="4" type="ORF">AWC29_07225</name>
    <name evidence="3" type="ORF">BN973_02948</name>
</gene>
<dbReference type="HOGENOM" id="CLU_1893928_0_0_11"/>
<dbReference type="InterPro" id="IPR022002">
    <property type="entry name" value="ChsH2_Znr"/>
</dbReference>
<dbReference type="Pfam" id="PF12172">
    <property type="entry name" value="zf-ChsH2"/>
    <property type="match status" value="1"/>
</dbReference>
<name>A0A024JYC5_9MYCO</name>
<reference evidence="3" key="2">
    <citation type="submission" date="2014-04" db="EMBL/GenBank/DDBJ databases">
        <authorList>
            <person name="Xu Y.W."/>
            <person name="Yang Q."/>
        </authorList>
    </citation>
    <scope>NUCLEOTIDE SEQUENCE</scope>
    <source>
        <strain evidence="3">DSM 44626</strain>
    </source>
</reference>
<dbReference type="SUPFAM" id="SSF50249">
    <property type="entry name" value="Nucleic acid-binding proteins"/>
    <property type="match status" value="1"/>
</dbReference>
<dbReference type="PANTHER" id="PTHR34075">
    <property type="entry name" value="BLR3430 PROTEIN"/>
    <property type="match status" value="1"/>
</dbReference>
<dbReference type="RefSeq" id="WP_036468941.1">
    <property type="nucleotide sequence ID" value="NZ_HG964446.1"/>
</dbReference>
<evidence type="ECO:0000313" key="4">
    <source>
        <dbReference type="EMBL" id="ORX07096.1"/>
    </source>
</evidence>
<proteinExistence type="predicted"/>
<dbReference type="AlphaFoldDB" id="A0A024JYC5"/>
<keyword evidence="5" id="KW-1185">Reference proteome</keyword>
<dbReference type="Proteomes" id="UP000028880">
    <property type="component" value="Unassembled WGS sequence"/>
</dbReference>
<dbReference type="Proteomes" id="UP000193710">
    <property type="component" value="Unassembled WGS sequence"/>
</dbReference>
<dbReference type="EMBL" id="LQPY01000008">
    <property type="protein sequence ID" value="ORX07096.1"/>
    <property type="molecule type" value="Genomic_DNA"/>
</dbReference>
<protein>
    <submittedName>
        <fullName evidence="3">Putative nucleic-acid-binding protein containing a Zn-ribbon</fullName>
    </submittedName>
</protein>